<dbReference type="RefSeq" id="WP_269023023.1">
    <property type="nucleotide sequence ID" value="NZ_CP113517.1"/>
</dbReference>
<proteinExistence type="predicted"/>
<keyword evidence="3" id="KW-1185">Reference proteome</keyword>
<organism evidence="1 3">
    <name type="scientific">Methylomonas rapida</name>
    <dbReference type="NCBI Taxonomy" id="2963939"/>
    <lineage>
        <taxon>Bacteria</taxon>
        <taxon>Pseudomonadati</taxon>
        <taxon>Pseudomonadota</taxon>
        <taxon>Gammaproteobacteria</taxon>
        <taxon>Methylococcales</taxon>
        <taxon>Methylococcaceae</taxon>
        <taxon>Methylomonas</taxon>
    </lineage>
</organism>
<dbReference type="EMBL" id="CP113517">
    <property type="protein sequence ID" value="WAR47113.1"/>
    <property type="molecule type" value="Genomic_DNA"/>
</dbReference>
<dbReference type="EMBL" id="CP113517">
    <property type="protein sequence ID" value="WAR47114.1"/>
    <property type="molecule type" value="Genomic_DNA"/>
</dbReference>
<evidence type="ECO:0000313" key="1">
    <source>
        <dbReference type="EMBL" id="WAR47113.1"/>
    </source>
</evidence>
<dbReference type="Proteomes" id="UP001162780">
    <property type="component" value="Chromosome"/>
</dbReference>
<reference evidence="1" key="1">
    <citation type="submission" date="2022-11" db="EMBL/GenBank/DDBJ databases">
        <title>Methylomonas rapida sp. nov., Carotenoid-Producing Obligate Methanotrophs with High Growth Characteristics and Biotechnological Potential.</title>
        <authorList>
            <person name="Tikhonova E.N."/>
            <person name="Suleimanov R.Z."/>
            <person name="Miroshnikov K."/>
            <person name="Oshkin I.Y."/>
            <person name="Belova S.E."/>
            <person name="Danilova O.V."/>
            <person name="Ashikhmin A."/>
            <person name="Konopkin A."/>
            <person name="But S.Y."/>
            <person name="Khmelenina V.N."/>
            <person name="Kuznetsov N."/>
            <person name="Pimenov N.V."/>
            <person name="Dedysh S.N."/>
        </authorList>
    </citation>
    <scope>NUCLEOTIDE SEQUENCE</scope>
    <source>
        <strain evidence="1">MP1</strain>
    </source>
</reference>
<evidence type="ECO:0000313" key="2">
    <source>
        <dbReference type="EMBL" id="WAR47114.1"/>
    </source>
</evidence>
<accession>A0ABY7GRH9</accession>
<evidence type="ECO:0000313" key="3">
    <source>
        <dbReference type="Proteomes" id="UP001162780"/>
    </source>
</evidence>
<sequence length="95" mass="10252">MTSRTRALSFGERFATVRERTRPCQARVLTAAWAPTLKVLAPAGRVWPGPGLTPGSTLSGPPKMPRAYKITSIKPPMAAAGSNQRGWREALCSDM</sequence>
<gene>
    <name evidence="2" type="ORF">NM686_003940</name>
    <name evidence="1" type="ORF">NM686_011640</name>
</gene>
<protein>
    <submittedName>
        <fullName evidence="1">Uncharacterized protein</fullName>
    </submittedName>
</protein>
<name>A0ABY7GRH9_9GAMM</name>